<sequence length="69" mass="8131">MKPSQHCQRHYLVHSNDTMVESKGKDTIMVETQSEEESCSRGSRKEVLEEDIMRFFIWMLTLLSSTTMF</sequence>
<evidence type="ECO:0000313" key="2">
    <source>
        <dbReference type="Proteomes" id="UP000447434"/>
    </source>
</evidence>
<name>A0A6A4NI13_LUPAL</name>
<dbReference type="Proteomes" id="UP000447434">
    <property type="component" value="Chromosome 20"/>
</dbReference>
<reference evidence="2" key="1">
    <citation type="journal article" date="2020" name="Nat. Commun.">
        <title>Genome sequence of the cluster root forming white lupin.</title>
        <authorList>
            <person name="Hufnagel B."/>
            <person name="Marques A."/>
            <person name="Soriano A."/>
            <person name="Marques L."/>
            <person name="Divol F."/>
            <person name="Doumas P."/>
            <person name="Sallet E."/>
            <person name="Mancinotti D."/>
            <person name="Carrere S."/>
            <person name="Marande W."/>
            <person name="Arribat S."/>
            <person name="Keller J."/>
            <person name="Huneau C."/>
            <person name="Blein T."/>
            <person name="Aime D."/>
            <person name="Laguerre M."/>
            <person name="Taylor J."/>
            <person name="Schubert V."/>
            <person name="Nelson M."/>
            <person name="Geu-Flores F."/>
            <person name="Crespi M."/>
            <person name="Gallardo-Guerrero K."/>
            <person name="Delaux P.-M."/>
            <person name="Salse J."/>
            <person name="Berges H."/>
            <person name="Guyot R."/>
            <person name="Gouzy J."/>
            <person name="Peret B."/>
        </authorList>
    </citation>
    <scope>NUCLEOTIDE SEQUENCE [LARGE SCALE GENOMIC DNA]</scope>
    <source>
        <strain evidence="2">cv. Amiga</strain>
    </source>
</reference>
<dbReference type="AlphaFoldDB" id="A0A6A4NI13"/>
<dbReference type="EMBL" id="WOCE01000020">
    <property type="protein sequence ID" value="KAE9591753.1"/>
    <property type="molecule type" value="Genomic_DNA"/>
</dbReference>
<comment type="caution">
    <text evidence="1">The sequence shown here is derived from an EMBL/GenBank/DDBJ whole genome shotgun (WGS) entry which is preliminary data.</text>
</comment>
<accession>A0A6A4NI13</accession>
<proteinExistence type="predicted"/>
<evidence type="ECO:0000313" key="1">
    <source>
        <dbReference type="EMBL" id="KAE9591753.1"/>
    </source>
</evidence>
<gene>
    <name evidence="1" type="ORF">Lalb_Chr20g0122041</name>
</gene>
<protein>
    <submittedName>
        <fullName evidence="1">Uncharacterized protein</fullName>
    </submittedName>
</protein>
<organism evidence="1 2">
    <name type="scientific">Lupinus albus</name>
    <name type="common">White lupine</name>
    <name type="synonym">Lupinus termis</name>
    <dbReference type="NCBI Taxonomy" id="3870"/>
    <lineage>
        <taxon>Eukaryota</taxon>
        <taxon>Viridiplantae</taxon>
        <taxon>Streptophyta</taxon>
        <taxon>Embryophyta</taxon>
        <taxon>Tracheophyta</taxon>
        <taxon>Spermatophyta</taxon>
        <taxon>Magnoliopsida</taxon>
        <taxon>eudicotyledons</taxon>
        <taxon>Gunneridae</taxon>
        <taxon>Pentapetalae</taxon>
        <taxon>rosids</taxon>
        <taxon>fabids</taxon>
        <taxon>Fabales</taxon>
        <taxon>Fabaceae</taxon>
        <taxon>Papilionoideae</taxon>
        <taxon>50 kb inversion clade</taxon>
        <taxon>genistoids sensu lato</taxon>
        <taxon>core genistoids</taxon>
        <taxon>Genisteae</taxon>
        <taxon>Lupinus</taxon>
    </lineage>
</organism>
<keyword evidence="2" id="KW-1185">Reference proteome</keyword>